<evidence type="ECO:0000256" key="8">
    <source>
        <dbReference type="SAM" id="MobiDB-lite"/>
    </source>
</evidence>
<dbReference type="AlphaFoldDB" id="A0AAD9UMI5"/>
<dbReference type="Proteomes" id="UP001214638">
    <property type="component" value="Unassembled WGS sequence"/>
</dbReference>
<dbReference type="PANTHER" id="PTHR12942">
    <property type="entry name" value="STEP II SPLICING FACTOR SLU7"/>
    <property type="match status" value="1"/>
</dbReference>
<organism evidence="10 11">
    <name type="scientific">Babesia duncani</name>
    <dbReference type="NCBI Taxonomy" id="323732"/>
    <lineage>
        <taxon>Eukaryota</taxon>
        <taxon>Sar</taxon>
        <taxon>Alveolata</taxon>
        <taxon>Apicomplexa</taxon>
        <taxon>Aconoidasida</taxon>
        <taxon>Piroplasmida</taxon>
        <taxon>Babesiidae</taxon>
        <taxon>Babesia</taxon>
    </lineage>
</organism>
<dbReference type="Pfam" id="PF11708">
    <property type="entry name" value="Slu7"/>
    <property type="match status" value="1"/>
</dbReference>
<dbReference type="GO" id="GO:0030628">
    <property type="term" value="F:pre-mRNA 3'-splice site binding"/>
    <property type="evidence" value="ECO:0007669"/>
    <property type="project" value="UniProtKB-UniRule"/>
</dbReference>
<proteinExistence type="inferred from homology"/>
<reference evidence="10" key="1">
    <citation type="journal article" date="2023" name="Nat. Microbiol.">
        <title>Babesia duncani multi-omics identifies virulence factors and drug targets.</title>
        <authorList>
            <person name="Singh P."/>
            <person name="Lonardi S."/>
            <person name="Liang Q."/>
            <person name="Vydyam P."/>
            <person name="Khabirova E."/>
            <person name="Fang T."/>
            <person name="Gihaz S."/>
            <person name="Thekkiniath J."/>
            <person name="Munshi M."/>
            <person name="Abel S."/>
            <person name="Ciampossin L."/>
            <person name="Batugedara G."/>
            <person name="Gupta M."/>
            <person name="Lu X.M."/>
            <person name="Lenz T."/>
            <person name="Chakravarty S."/>
            <person name="Cornillot E."/>
            <person name="Hu Y."/>
            <person name="Ma W."/>
            <person name="Gonzalez L.M."/>
            <person name="Sanchez S."/>
            <person name="Estrada K."/>
            <person name="Sanchez-Flores A."/>
            <person name="Montero E."/>
            <person name="Harb O.S."/>
            <person name="Le Roch K.G."/>
            <person name="Mamoun C.B."/>
        </authorList>
    </citation>
    <scope>NUCLEOTIDE SEQUENCE</scope>
    <source>
        <strain evidence="10">WA1</strain>
    </source>
</reference>
<evidence type="ECO:0000259" key="9">
    <source>
        <dbReference type="Pfam" id="PF11708"/>
    </source>
</evidence>
<evidence type="ECO:0000256" key="5">
    <source>
        <dbReference type="ARBA" id="ARBA00023187"/>
    </source>
</evidence>
<protein>
    <recommendedName>
        <fullName evidence="7">Pre-mRNA-splicing factor SLU7</fullName>
    </recommendedName>
</protein>
<dbReference type="GO" id="GO:0005681">
    <property type="term" value="C:spliceosomal complex"/>
    <property type="evidence" value="ECO:0007669"/>
    <property type="project" value="UniProtKB-UniRule"/>
</dbReference>
<comment type="subunit">
    <text evidence="7">Associated with the spliceosome.</text>
</comment>
<evidence type="ECO:0000256" key="7">
    <source>
        <dbReference type="RuleBase" id="RU367071"/>
    </source>
</evidence>
<evidence type="ECO:0000256" key="4">
    <source>
        <dbReference type="ARBA" id="ARBA00022728"/>
    </source>
</evidence>
<keyword evidence="5 7" id="KW-0508">mRNA splicing</keyword>
<accession>A0AAD9UMI5</accession>
<keyword evidence="11" id="KW-1185">Reference proteome</keyword>
<feature type="region of interest" description="Disordered" evidence="8">
    <location>
        <begin position="1"/>
        <end position="38"/>
    </location>
</feature>
<dbReference type="KEGG" id="bdw:94338101"/>
<dbReference type="EMBL" id="JALLKP010000056">
    <property type="protein sequence ID" value="KAK2194727.1"/>
    <property type="molecule type" value="Genomic_DNA"/>
</dbReference>
<keyword evidence="6 7" id="KW-0539">Nucleus</keyword>
<keyword evidence="3 7" id="KW-0507">mRNA processing</keyword>
<feature type="domain" description="Pre-mRNA-splicing factor SLU7" evidence="9">
    <location>
        <begin position="135"/>
        <end position="182"/>
    </location>
</feature>
<dbReference type="RefSeq" id="XP_067801571.1">
    <property type="nucleotide sequence ID" value="XM_067948812.1"/>
</dbReference>
<evidence type="ECO:0000313" key="11">
    <source>
        <dbReference type="Proteomes" id="UP001214638"/>
    </source>
</evidence>
<evidence type="ECO:0000256" key="6">
    <source>
        <dbReference type="ARBA" id="ARBA00023242"/>
    </source>
</evidence>
<comment type="similarity">
    <text evidence="2 7">Belongs to the SLU7 family.</text>
</comment>
<gene>
    <name evidence="10" type="ORF">BdWA1_003805</name>
</gene>
<dbReference type="GO" id="GO:0000398">
    <property type="term" value="P:mRNA splicing, via spliceosome"/>
    <property type="evidence" value="ECO:0007669"/>
    <property type="project" value="UniProtKB-UniRule"/>
</dbReference>
<comment type="caution">
    <text evidence="10">The sequence shown here is derived from an EMBL/GenBank/DDBJ whole genome shotgun (WGS) entry which is preliminary data.</text>
</comment>
<evidence type="ECO:0000256" key="3">
    <source>
        <dbReference type="ARBA" id="ARBA00022664"/>
    </source>
</evidence>
<evidence type="ECO:0000256" key="2">
    <source>
        <dbReference type="ARBA" id="ARBA00007203"/>
    </source>
</evidence>
<dbReference type="GeneID" id="94338101"/>
<dbReference type="InterPro" id="IPR039974">
    <property type="entry name" value="Splicing_factor_SLU7"/>
</dbReference>
<name>A0AAD9UMI5_9APIC</name>
<dbReference type="PANTHER" id="PTHR12942:SF2">
    <property type="entry name" value="PRE-MRNA-SPLICING FACTOR SLU7"/>
    <property type="match status" value="1"/>
</dbReference>
<evidence type="ECO:0000256" key="1">
    <source>
        <dbReference type="ARBA" id="ARBA00004123"/>
    </source>
</evidence>
<comment type="subcellular location">
    <subcellularLocation>
        <location evidence="1 7">Nucleus</location>
    </subcellularLocation>
</comment>
<keyword evidence="4 7" id="KW-0747">Spliceosome</keyword>
<evidence type="ECO:0000313" key="10">
    <source>
        <dbReference type="EMBL" id="KAK2194727.1"/>
    </source>
</evidence>
<dbReference type="InterPro" id="IPR021715">
    <property type="entry name" value="Slu7_dom"/>
</dbReference>
<feature type="compositionally biased region" description="Basic and acidic residues" evidence="8">
    <location>
        <begin position="1"/>
        <end position="21"/>
    </location>
</feature>
<comment type="function">
    <text evidence="7">Involved in pre-mRNA splicing.</text>
</comment>
<sequence>MSTGFKSREDARKDRELDAARKAGTAPPLTDESGNAINPHIPQYISKAPWYLNHSAPSLKHQRQKEATKTSLETWHKRGVTSKVAIKYRKGACENCGALTHDAKSCVERPRKKGAKFTNSDICPDEYIAENREFGYEAVRDRWAGFDPEAHLAIVDEFQEIEEERAKRKVEQMTQQGPGEDSESRQVFSKCFDSPVMMQKDLKSENFMMLMRHLELQMPIQGLQLEILGSERIQQSISLI</sequence>